<evidence type="ECO:0000313" key="3">
    <source>
        <dbReference type="Proteomes" id="UP000176803"/>
    </source>
</evidence>
<reference evidence="2 3" key="1">
    <citation type="journal article" date="2016" name="Nat. Commun.">
        <title>Thousands of microbial genomes shed light on interconnected biogeochemical processes in an aquifer system.</title>
        <authorList>
            <person name="Anantharaman K."/>
            <person name="Brown C.T."/>
            <person name="Hug L.A."/>
            <person name="Sharon I."/>
            <person name="Castelle C.J."/>
            <person name="Probst A.J."/>
            <person name="Thomas B.C."/>
            <person name="Singh A."/>
            <person name="Wilkins M.J."/>
            <person name="Karaoz U."/>
            <person name="Brodie E.L."/>
            <person name="Williams K.H."/>
            <person name="Hubbard S.S."/>
            <person name="Banfield J.F."/>
        </authorList>
    </citation>
    <scope>NUCLEOTIDE SEQUENCE [LARGE SCALE GENOMIC DNA]</scope>
</reference>
<evidence type="ECO:0000256" key="1">
    <source>
        <dbReference type="SAM" id="Phobius"/>
    </source>
</evidence>
<proteinExistence type="predicted"/>
<dbReference type="Proteomes" id="UP000176803">
    <property type="component" value="Unassembled WGS sequence"/>
</dbReference>
<protein>
    <submittedName>
        <fullName evidence="2">Uncharacterized protein</fullName>
    </submittedName>
</protein>
<keyword evidence="1" id="KW-0812">Transmembrane</keyword>
<organism evidence="2 3">
    <name type="scientific">Candidatus Roizmanbacteria bacterium RIFCSPHIGHO2_12_FULL_41_11</name>
    <dbReference type="NCBI Taxonomy" id="1802052"/>
    <lineage>
        <taxon>Bacteria</taxon>
        <taxon>Candidatus Roizmaniibacteriota</taxon>
    </lineage>
</organism>
<keyword evidence="1" id="KW-0472">Membrane</keyword>
<feature type="transmembrane region" description="Helical" evidence="1">
    <location>
        <begin position="23"/>
        <end position="45"/>
    </location>
</feature>
<gene>
    <name evidence="2" type="ORF">A3F03_00695</name>
</gene>
<dbReference type="EMBL" id="MGAC01000051">
    <property type="protein sequence ID" value="OGK36852.1"/>
    <property type="molecule type" value="Genomic_DNA"/>
</dbReference>
<evidence type="ECO:0000313" key="2">
    <source>
        <dbReference type="EMBL" id="OGK36852.1"/>
    </source>
</evidence>
<accession>A0A1F7I0W0</accession>
<comment type="caution">
    <text evidence="2">The sequence shown here is derived from an EMBL/GenBank/DDBJ whole genome shotgun (WGS) entry which is preliminary data.</text>
</comment>
<name>A0A1F7I0W0_9BACT</name>
<keyword evidence="1" id="KW-1133">Transmembrane helix</keyword>
<sequence length="237" mass="25873">MKENTNIDINTIKILYKKYKEHLIYILVIFITVVLFLFTVLPRIADVALLNNERKIELNNFSILKKNLDLLSNLDDSKLDSQLLVVSSALPSEKDFEGVLNAVSLASGRSGASLSDYEFQVGDLSQGLLVKTTGFPFLTLTVNIRGTPLQVVKFVDSLSKSTPISEVTSILLNANSATIPILFYYKALPPIQLSDNRQVAPLSEKGRGIINNISSWGAGNLSQPEAPVSATSSASPF</sequence>
<dbReference type="AlphaFoldDB" id="A0A1F7I0W0"/>